<dbReference type="RefSeq" id="WP_010932111.1">
    <property type="nucleotide sequence ID" value="NC_002932.3"/>
</dbReference>
<dbReference type="Gene3D" id="1.10.8.80">
    <property type="entry name" value="Magnesium chelatase subunit I, C-Terminal domain"/>
    <property type="match status" value="1"/>
</dbReference>
<dbReference type="Proteomes" id="UP000001007">
    <property type="component" value="Chromosome"/>
</dbReference>
<sequence>MKRKYFPFSAILGQEDLKKALLLNAVNPRIGGVLVRGEKGTAKSTAVRALGALLAAARNGSGGEGEVVVTLPLNATEEMVAGGIDFQQTMKEGRRVFQPGLLAKAHKGILYVDEVNLLDDHLVDIVLDAASSGENRVEREGITLSHPSLFVLAGTMNPEEGELRPQLLDRFGLCVEVRGEADPALRVDLMLRREAFDREPEEFSERYRAEEERLGRTIADAQSLLPSVRIPSHLRGFISELCRNSNVAGHRADLVIEQAARANAALRGSREVSVEDVTKVAGFALVHRRRDPVPPPEQKPQEPERQEEQSRDEQSRQEKPEERGDEPQQPQEGDDRRDGNDDSGNEERSQPENRDAAEQQERPDNEGQDELFSIGQSFRVRSIATPKDRKMRRGSGKRSRSRVSQKQGRYTKSTMPRGNNDIALDATLRAAAPFQRHRENPNGMAVVLQNEDIREKIREKRLGNLLIFVVDASGSMGARGRMAASKGAVMSLLLDAYQKRDKLAMVSFRKNEAFVNLPVTSSIELAARMLKEMPVGGRTPFSAGLLKGYEIAQNYLRKEPGGRPLIILVTDGKANRAIGQGKPLDEVFTISEKISREERIRFLVVDTEEPGLVTFGLAKKIAGLLDAWYYRIDDLRADTLVSIVKTMMP</sequence>
<evidence type="ECO:0000259" key="3">
    <source>
        <dbReference type="PROSITE" id="PS50234"/>
    </source>
</evidence>
<feature type="domain" description="VWFA" evidence="3">
    <location>
        <begin position="465"/>
        <end position="647"/>
    </location>
</feature>
<dbReference type="AlphaFoldDB" id="Q8KFA7"/>
<dbReference type="InterPro" id="IPR027417">
    <property type="entry name" value="P-loop_NTPase"/>
</dbReference>
<comment type="similarity">
    <text evidence="1">Belongs to the Mg-chelatase subunits D/I family.</text>
</comment>
<accession>Q8KFA7</accession>
<dbReference type="Pfam" id="PF17863">
    <property type="entry name" value="AAA_lid_2"/>
    <property type="match status" value="1"/>
</dbReference>
<reference evidence="4 5" key="1">
    <citation type="journal article" date="2002" name="Proc. Natl. Acad. Sci. U.S.A.">
        <title>The complete genome sequence of Chlorobium tepidum TLS, a photosynthetic, anaerobic, green-sulfur bacterium.</title>
        <authorList>
            <person name="Eisen J.A."/>
            <person name="Nelson K.E."/>
            <person name="Paulsen I.T."/>
            <person name="Heidelberg J.F."/>
            <person name="Wu M."/>
            <person name="Dodson R.J."/>
            <person name="Deboy R."/>
            <person name="Gwinn M.L."/>
            <person name="Nelson W.C."/>
            <person name="Haft D.H."/>
            <person name="Hickey E.K."/>
            <person name="Peterson J.D."/>
            <person name="Durkin A.S."/>
            <person name="Kolonay J.L."/>
            <person name="Yang F."/>
            <person name="Holt I."/>
            <person name="Umayam L.A."/>
            <person name="Mason T."/>
            <person name="Brenner M."/>
            <person name="Shea T.P."/>
            <person name="Parksey D."/>
            <person name="Nierman W.C."/>
            <person name="Feldblyum T.V."/>
            <person name="Hansen C.L."/>
            <person name="Craven M.B."/>
            <person name="Radune D."/>
            <person name="Vamathevan J."/>
            <person name="Khouri H."/>
            <person name="White O."/>
            <person name="Gruber T.M."/>
            <person name="Ketchum K.A."/>
            <person name="Venter J.C."/>
            <person name="Tettelin H."/>
            <person name="Bryant D.A."/>
            <person name="Fraser C.M."/>
        </authorList>
    </citation>
    <scope>NUCLEOTIDE SEQUENCE [LARGE SCALE GENOMIC DNA]</scope>
    <source>
        <strain evidence="5">ATCC 49652 / DSM 12025 / NBRC 103806 / TLS</strain>
    </source>
</reference>
<dbReference type="KEGG" id="cte:CT0420"/>
<organism evidence="4 5">
    <name type="scientific">Chlorobaculum tepidum (strain ATCC 49652 / DSM 12025 / NBRC 103806 / TLS)</name>
    <name type="common">Chlorobium tepidum</name>
    <dbReference type="NCBI Taxonomy" id="194439"/>
    <lineage>
        <taxon>Bacteria</taxon>
        <taxon>Pseudomonadati</taxon>
        <taxon>Chlorobiota</taxon>
        <taxon>Chlorobiia</taxon>
        <taxon>Chlorobiales</taxon>
        <taxon>Chlorobiaceae</taxon>
        <taxon>Chlorobaculum</taxon>
    </lineage>
</organism>
<dbReference type="GO" id="GO:0005524">
    <property type="term" value="F:ATP binding"/>
    <property type="evidence" value="ECO:0007669"/>
    <property type="project" value="InterPro"/>
</dbReference>
<dbReference type="SUPFAM" id="SSF52540">
    <property type="entry name" value="P-loop containing nucleoside triphosphate hydrolases"/>
    <property type="match status" value="1"/>
</dbReference>
<dbReference type="Gene3D" id="3.40.50.300">
    <property type="entry name" value="P-loop containing nucleotide triphosphate hydrolases"/>
    <property type="match status" value="1"/>
</dbReference>
<feature type="region of interest" description="Disordered" evidence="2">
    <location>
        <begin position="285"/>
        <end position="420"/>
    </location>
</feature>
<dbReference type="STRING" id="194439.CT0420"/>
<dbReference type="Pfam" id="PF13519">
    <property type="entry name" value="VWA_2"/>
    <property type="match status" value="1"/>
</dbReference>
<evidence type="ECO:0000256" key="2">
    <source>
        <dbReference type="SAM" id="MobiDB-lite"/>
    </source>
</evidence>
<dbReference type="CDD" id="cd00009">
    <property type="entry name" value="AAA"/>
    <property type="match status" value="1"/>
</dbReference>
<dbReference type="eggNOG" id="COG1239">
    <property type="taxonomic scope" value="Bacteria"/>
</dbReference>
<dbReference type="PROSITE" id="PS50234">
    <property type="entry name" value="VWFA"/>
    <property type="match status" value="1"/>
</dbReference>
<feature type="compositionally biased region" description="Basic and acidic residues" evidence="2">
    <location>
        <begin position="299"/>
        <end position="326"/>
    </location>
</feature>
<dbReference type="HOGENOM" id="CLU_016684_6_0_10"/>
<dbReference type="eggNOG" id="COG1240">
    <property type="taxonomic scope" value="Bacteria"/>
</dbReference>
<evidence type="ECO:0000256" key="1">
    <source>
        <dbReference type="ARBA" id="ARBA00005799"/>
    </source>
</evidence>
<protein>
    <submittedName>
        <fullName evidence="4">Magnesium-chelatase, subunit D/I family</fullName>
    </submittedName>
</protein>
<dbReference type="InterPro" id="IPR011704">
    <property type="entry name" value="ATPase_dyneun-rel_AAA"/>
</dbReference>
<dbReference type="InterPro" id="IPR052989">
    <property type="entry name" value="Mg-chelatase_DI-like"/>
</dbReference>
<dbReference type="PANTHER" id="PTHR35023:SF1">
    <property type="entry name" value="MG-PROTOPORPHYRIN IX CHELATASE"/>
    <property type="match status" value="1"/>
</dbReference>
<dbReference type="EMBL" id="AE006470">
    <property type="protein sequence ID" value="AAM71666.1"/>
    <property type="molecule type" value="Genomic_DNA"/>
</dbReference>
<dbReference type="GO" id="GO:0016887">
    <property type="term" value="F:ATP hydrolysis activity"/>
    <property type="evidence" value="ECO:0007669"/>
    <property type="project" value="InterPro"/>
</dbReference>
<feature type="compositionally biased region" description="Basic residues" evidence="2">
    <location>
        <begin position="389"/>
        <end position="403"/>
    </location>
</feature>
<dbReference type="SUPFAM" id="SSF53300">
    <property type="entry name" value="vWA-like"/>
    <property type="match status" value="1"/>
</dbReference>
<gene>
    <name evidence="4" type="ordered locus">CT0420</name>
</gene>
<dbReference type="SMART" id="SM00327">
    <property type="entry name" value="VWA"/>
    <property type="match status" value="1"/>
</dbReference>
<dbReference type="EnsemblBacteria" id="AAM71666">
    <property type="protein sequence ID" value="AAM71666"/>
    <property type="gene ID" value="CT0420"/>
</dbReference>
<dbReference type="InterPro" id="IPR002035">
    <property type="entry name" value="VWF_A"/>
</dbReference>
<proteinExistence type="inferred from homology"/>
<dbReference type="Pfam" id="PF07728">
    <property type="entry name" value="AAA_5"/>
    <property type="match status" value="1"/>
</dbReference>
<dbReference type="PATRIC" id="fig|194439.7.peg.406"/>
<dbReference type="OrthoDB" id="9775079at2"/>
<dbReference type="InterPro" id="IPR041628">
    <property type="entry name" value="ChlI/MoxR_AAA_lid"/>
</dbReference>
<dbReference type="InterPro" id="IPR036465">
    <property type="entry name" value="vWFA_dom_sf"/>
</dbReference>
<keyword evidence="5" id="KW-1185">Reference proteome</keyword>
<dbReference type="PANTHER" id="PTHR35023">
    <property type="entry name" value="CHELATASE-RELATED"/>
    <property type="match status" value="1"/>
</dbReference>
<dbReference type="InterPro" id="IPR041702">
    <property type="entry name" value="BchD/ChlD_VWA"/>
</dbReference>
<name>Q8KFA7_CHLTE</name>
<dbReference type="Gene3D" id="3.40.50.410">
    <property type="entry name" value="von Willebrand factor, type A domain"/>
    <property type="match status" value="1"/>
</dbReference>
<evidence type="ECO:0000313" key="5">
    <source>
        <dbReference type="Proteomes" id="UP000001007"/>
    </source>
</evidence>
<evidence type="ECO:0000313" key="4">
    <source>
        <dbReference type="EMBL" id="AAM71666.1"/>
    </source>
</evidence>
<feature type="compositionally biased region" description="Basic and acidic residues" evidence="2">
    <location>
        <begin position="333"/>
        <end position="365"/>
    </location>
</feature>
<dbReference type="CDD" id="cd01451">
    <property type="entry name" value="vWA_Magnesium_chelatase"/>
    <property type="match status" value="1"/>
</dbReference>